<comment type="caution">
    <text evidence="4">The sequence shown here is derived from an EMBL/GenBank/DDBJ whole genome shotgun (WGS) entry which is preliminary data.</text>
</comment>
<dbReference type="RefSeq" id="WP_148783807.1">
    <property type="nucleotide sequence ID" value="NZ_VNHU01000014.1"/>
</dbReference>
<keyword evidence="1" id="KW-0175">Coiled coil</keyword>
<feature type="domain" description="YobI-like P-loop NTPase" evidence="3">
    <location>
        <begin position="49"/>
        <end position="411"/>
    </location>
</feature>
<proteinExistence type="predicted"/>
<feature type="coiled-coil region" evidence="1">
    <location>
        <begin position="541"/>
        <end position="571"/>
    </location>
</feature>
<protein>
    <recommendedName>
        <fullName evidence="3">YobI-like P-loop NTPase domain-containing protein</fullName>
    </recommendedName>
</protein>
<keyword evidence="5" id="KW-1185">Reference proteome</keyword>
<dbReference type="EMBL" id="VNHU01000014">
    <property type="protein sequence ID" value="TYP70028.1"/>
    <property type="molecule type" value="Genomic_DNA"/>
</dbReference>
<evidence type="ECO:0000256" key="1">
    <source>
        <dbReference type="SAM" id="Coils"/>
    </source>
</evidence>
<keyword evidence="2" id="KW-0812">Transmembrane</keyword>
<organism evidence="4 5">
    <name type="scientific">Aquimarina intermedia</name>
    <dbReference type="NCBI Taxonomy" id="350814"/>
    <lineage>
        <taxon>Bacteria</taxon>
        <taxon>Pseudomonadati</taxon>
        <taxon>Bacteroidota</taxon>
        <taxon>Flavobacteriia</taxon>
        <taxon>Flavobacteriales</taxon>
        <taxon>Flavobacteriaceae</taxon>
        <taxon>Aquimarina</taxon>
    </lineage>
</organism>
<dbReference type="OrthoDB" id="1701659at2"/>
<feature type="transmembrane region" description="Helical" evidence="2">
    <location>
        <begin position="152"/>
        <end position="172"/>
    </location>
</feature>
<accession>A0A5S5BUL4</accession>
<dbReference type="Pfam" id="PF20693">
    <property type="entry name" value="YobI-ATPase"/>
    <property type="match status" value="1"/>
</dbReference>
<dbReference type="AlphaFoldDB" id="A0A5S5BUL4"/>
<sequence>MNKKNLLNILKKFIDWLTHYHLRFSKNKSESLSYNSLSPTDNAENIDYYIESLNWALLNRNKIKNIAISGPYGSGKSSVIQTFQRKNHNNDFRFLNISLATFKEINIDKATPENEELLRLIELSILQQFFYHEEDKKIPDSRFKKIKSHSKWFLRFQTIGFISFLISFLYLIFPKFLAKFSLINITPNYQNLVHSIAVIIIALGLLFFLFKVTRIIKSVVIKNLSVNNATIEIDDNISKSILNNHLDEILYFFEVTKYNTVIIEDIDRFEQTEVFTKLRELNLLINNSKKTKEDIVFIYAIRDDMFKDKERTKFFDFMIPIIPVINSSNSSEKLLKIIKENHYKISNDLVSDISLFIDDMRLLFNIMNEYHIYSNSLNSNLNQDKLLSIIVYKNMHPIDFTDLSNNKGSLYETLSKKQFYIQEQNKKVDLKIETINEKIKEVENAKLIDIKELRTIYLSKIVENILQTNPSHPFFKFWINNRIVNLTQATEEENFNAIINSTRLQYIYNQSQQYRQNFNLNFNSIEKEINSVHTYKEREELIASKNKLDDFKQQIEELEESKNRIKKHQIKELISTKEIEVGNQESKQNELINILLRNGYIDESYLEYISIFYEGSLSKTDYQFLINIKTQKSSEFDFKLNKIDNLIKKINQVEFEKEYILNYSLLDFLLSNNKHKLKINLIFEQLKNESKKSISFIDGFVDYSSNAELFIKTISKKWTNIWHYIESESNFSEDKKKKYFKLLIEHSDTNDIKKIFANYKSTISENKDFLNLLKNQTKIKDVIEILDIKFKDISNSSPKELLEFIYSNNYYSINTSMVKNILSFNNAFNSKLFKEKNYTSIKESGIKSLVEYIDTNIDEYITSVYLDLKIEPNDIEPLENLLNNMDISIENKGFIINQSKTKVENIDDIKRLNVKNILLKDSNVGFP</sequence>
<dbReference type="SUPFAM" id="SSF52540">
    <property type="entry name" value="P-loop containing nucleoside triphosphate hydrolases"/>
    <property type="match status" value="1"/>
</dbReference>
<dbReference type="Proteomes" id="UP000324376">
    <property type="component" value="Unassembled WGS sequence"/>
</dbReference>
<name>A0A5S5BUL4_9FLAO</name>
<evidence type="ECO:0000313" key="5">
    <source>
        <dbReference type="Proteomes" id="UP000324376"/>
    </source>
</evidence>
<evidence type="ECO:0000256" key="2">
    <source>
        <dbReference type="SAM" id="Phobius"/>
    </source>
</evidence>
<dbReference type="InterPro" id="IPR027417">
    <property type="entry name" value="P-loop_NTPase"/>
</dbReference>
<keyword evidence="2" id="KW-1133">Transmembrane helix</keyword>
<gene>
    <name evidence="4" type="ORF">BD809_11438</name>
</gene>
<reference evidence="4 5" key="1">
    <citation type="submission" date="2019-07" db="EMBL/GenBank/DDBJ databases">
        <title>Genomic Encyclopedia of Archaeal and Bacterial Type Strains, Phase II (KMG-II): from individual species to whole genera.</title>
        <authorList>
            <person name="Goeker M."/>
        </authorList>
    </citation>
    <scope>NUCLEOTIDE SEQUENCE [LARGE SCALE GENOMIC DNA]</scope>
    <source>
        <strain evidence="4 5">DSM 17527</strain>
    </source>
</reference>
<dbReference type="InterPro" id="IPR048428">
    <property type="entry name" value="YobI-NTPase"/>
</dbReference>
<evidence type="ECO:0000313" key="4">
    <source>
        <dbReference type="EMBL" id="TYP70028.1"/>
    </source>
</evidence>
<evidence type="ECO:0000259" key="3">
    <source>
        <dbReference type="Pfam" id="PF20693"/>
    </source>
</evidence>
<feature type="transmembrane region" description="Helical" evidence="2">
    <location>
        <begin position="192"/>
        <end position="210"/>
    </location>
</feature>
<keyword evidence="2" id="KW-0472">Membrane</keyword>